<dbReference type="OrthoDB" id="9798835at2"/>
<feature type="domain" description="HTH arsR-type" evidence="4">
    <location>
        <begin position="1"/>
        <end position="93"/>
    </location>
</feature>
<keyword evidence="3" id="KW-0804">Transcription</keyword>
<dbReference type="InterPro" id="IPR036388">
    <property type="entry name" value="WH-like_DNA-bd_sf"/>
</dbReference>
<evidence type="ECO:0000259" key="4">
    <source>
        <dbReference type="PROSITE" id="PS50987"/>
    </source>
</evidence>
<dbReference type="InterPro" id="IPR001845">
    <property type="entry name" value="HTH_ArsR_DNA-bd_dom"/>
</dbReference>
<dbReference type="NCBIfam" id="NF033788">
    <property type="entry name" value="HTH_metalloreg"/>
    <property type="match status" value="1"/>
</dbReference>
<accession>A0A0R3K2K1</accession>
<sequence length="99" mass="11596">MNRDELLVKIFKALGHPIRFKIIKYLLDGPKCVCVLNQDIEFSQSNLSQHLRILKEAGIVESEKVGLNIHYRLADEQVKNLIHIVQNIIENKLKRYEEE</sequence>
<evidence type="ECO:0000313" key="6">
    <source>
        <dbReference type="Proteomes" id="UP000052015"/>
    </source>
</evidence>
<dbReference type="STRING" id="908809.ABG79_01003"/>
<dbReference type="PROSITE" id="PS50987">
    <property type="entry name" value="HTH_ARSR_2"/>
    <property type="match status" value="1"/>
</dbReference>
<dbReference type="EMBL" id="LKHP01000004">
    <property type="protein sequence ID" value="KRQ87205.1"/>
    <property type="molecule type" value="Genomic_DNA"/>
</dbReference>
<comment type="caution">
    <text evidence="5">The sequence shown here is derived from an EMBL/GenBank/DDBJ whole genome shotgun (WGS) entry which is preliminary data.</text>
</comment>
<proteinExistence type="predicted"/>
<dbReference type="PRINTS" id="PR00778">
    <property type="entry name" value="HTHARSR"/>
</dbReference>
<keyword evidence="6" id="KW-1185">Reference proteome</keyword>
<dbReference type="InterPro" id="IPR011991">
    <property type="entry name" value="ArsR-like_HTH"/>
</dbReference>
<protein>
    <recommendedName>
        <fullName evidence="4">HTH arsR-type domain-containing protein</fullName>
    </recommendedName>
</protein>
<dbReference type="Gene3D" id="1.10.10.10">
    <property type="entry name" value="Winged helix-like DNA-binding domain superfamily/Winged helix DNA-binding domain"/>
    <property type="match status" value="1"/>
</dbReference>
<dbReference type="AlphaFoldDB" id="A0A0R3K2K1"/>
<dbReference type="SUPFAM" id="SSF46785">
    <property type="entry name" value="Winged helix' DNA-binding domain"/>
    <property type="match status" value="1"/>
</dbReference>
<keyword evidence="2" id="KW-0238">DNA-binding</keyword>
<dbReference type="InterPro" id="IPR051081">
    <property type="entry name" value="HTH_MetalResp_TranReg"/>
</dbReference>
<name>A0A0R3K2K1_CALMK</name>
<reference evidence="5 6" key="1">
    <citation type="submission" date="2015-09" db="EMBL/GenBank/DDBJ databases">
        <title>Draft genome sequence of a Caloramator mitchellensis, a moderate thermophile from the Great Artesian Basin of Australia.</title>
        <authorList>
            <person name="Patel B.K."/>
        </authorList>
    </citation>
    <scope>NUCLEOTIDE SEQUENCE [LARGE SCALE GENOMIC DNA]</scope>
    <source>
        <strain evidence="5 6">VF08</strain>
    </source>
</reference>
<evidence type="ECO:0000313" key="5">
    <source>
        <dbReference type="EMBL" id="KRQ87205.1"/>
    </source>
</evidence>
<dbReference type="PANTHER" id="PTHR33154:SF33">
    <property type="entry name" value="TRANSCRIPTIONAL REPRESSOR SDPR"/>
    <property type="match status" value="1"/>
</dbReference>
<gene>
    <name evidence="5" type="ORF">ABG79_01003</name>
</gene>
<dbReference type="Proteomes" id="UP000052015">
    <property type="component" value="Unassembled WGS sequence"/>
</dbReference>
<dbReference type="CDD" id="cd00090">
    <property type="entry name" value="HTH_ARSR"/>
    <property type="match status" value="1"/>
</dbReference>
<dbReference type="GO" id="GO:0003677">
    <property type="term" value="F:DNA binding"/>
    <property type="evidence" value="ECO:0007669"/>
    <property type="project" value="UniProtKB-KW"/>
</dbReference>
<dbReference type="PATRIC" id="fig|908809.3.peg.1014"/>
<evidence type="ECO:0000256" key="1">
    <source>
        <dbReference type="ARBA" id="ARBA00023015"/>
    </source>
</evidence>
<dbReference type="RefSeq" id="WP_057977755.1">
    <property type="nucleotide sequence ID" value="NZ_LKHP01000004.1"/>
</dbReference>
<dbReference type="PANTHER" id="PTHR33154">
    <property type="entry name" value="TRANSCRIPTIONAL REGULATOR, ARSR FAMILY"/>
    <property type="match status" value="1"/>
</dbReference>
<dbReference type="InterPro" id="IPR036390">
    <property type="entry name" value="WH_DNA-bd_sf"/>
</dbReference>
<dbReference type="SMART" id="SM00418">
    <property type="entry name" value="HTH_ARSR"/>
    <property type="match status" value="1"/>
</dbReference>
<evidence type="ECO:0000256" key="2">
    <source>
        <dbReference type="ARBA" id="ARBA00023125"/>
    </source>
</evidence>
<dbReference type="GO" id="GO:0003700">
    <property type="term" value="F:DNA-binding transcription factor activity"/>
    <property type="evidence" value="ECO:0007669"/>
    <property type="project" value="InterPro"/>
</dbReference>
<organism evidence="5 6">
    <name type="scientific">Caloramator mitchellensis</name>
    <dbReference type="NCBI Taxonomy" id="908809"/>
    <lineage>
        <taxon>Bacteria</taxon>
        <taxon>Bacillati</taxon>
        <taxon>Bacillota</taxon>
        <taxon>Clostridia</taxon>
        <taxon>Eubacteriales</taxon>
        <taxon>Clostridiaceae</taxon>
        <taxon>Caloramator</taxon>
    </lineage>
</organism>
<evidence type="ECO:0000256" key="3">
    <source>
        <dbReference type="ARBA" id="ARBA00023163"/>
    </source>
</evidence>
<dbReference type="Pfam" id="PF01022">
    <property type="entry name" value="HTH_5"/>
    <property type="match status" value="1"/>
</dbReference>
<keyword evidence="1" id="KW-0805">Transcription regulation</keyword>